<dbReference type="InterPro" id="IPR050902">
    <property type="entry name" value="ABC_Transporter_SBP"/>
</dbReference>
<dbReference type="Pfam" id="PF01497">
    <property type="entry name" value="Peripla_BP_2"/>
    <property type="match status" value="1"/>
</dbReference>
<protein>
    <submittedName>
        <fullName evidence="3">ABC transporter substrate-binding protein</fullName>
    </submittedName>
</protein>
<dbReference type="AlphaFoldDB" id="A0A930FPL1"/>
<evidence type="ECO:0000256" key="1">
    <source>
        <dbReference type="ARBA" id="ARBA00008814"/>
    </source>
</evidence>
<name>A0A930FPL1_9FIRM</name>
<comment type="similarity">
    <text evidence="1">Belongs to the bacterial solute-binding protein 8 family.</text>
</comment>
<organism evidence="3 4">
    <name type="scientific">Dialister invisus</name>
    <dbReference type="NCBI Taxonomy" id="218538"/>
    <lineage>
        <taxon>Bacteria</taxon>
        <taxon>Bacillati</taxon>
        <taxon>Bacillota</taxon>
        <taxon>Negativicutes</taxon>
        <taxon>Veillonellales</taxon>
        <taxon>Veillonellaceae</taxon>
        <taxon>Dialister</taxon>
    </lineage>
</organism>
<feature type="domain" description="Fe/B12 periplasmic-binding" evidence="2">
    <location>
        <begin position="43"/>
        <end position="311"/>
    </location>
</feature>
<sequence length="343" mass="39427">MSSPPEKTEMQGTPSEIMIKNISVDDYSVKGENEQNFSEVPQRVIAIGMEEVEMVLAFADMDQILGIYGFNDLQDFLKPEYKEKMKGVNILSRGEVNRERLIELNPDLIVAEQCSYTSGALQSTDFWNDRNVKTYVPLSSNSPEKHLREETIEAELRYIRDFGRIFRREQRADAFIADIQGVLDFFDENRGNRPERRVMVVENFGKNIASYDKTKLAGQIITRLGGVVPVTAPIIGKEDIIEENPDILFVVCSDGSHGESMRFFTNDPIFREMECIKNSEIYSIELESIYSPGIRIKDGIERIGLGMYPDLRSDYQKLQKDSINPSYIDWLRYKDMSDFKQES</sequence>
<dbReference type="EMBL" id="JABZMK010000020">
    <property type="protein sequence ID" value="MBF1129345.1"/>
    <property type="molecule type" value="Genomic_DNA"/>
</dbReference>
<dbReference type="SUPFAM" id="SSF53807">
    <property type="entry name" value="Helical backbone' metal receptor"/>
    <property type="match status" value="1"/>
</dbReference>
<accession>A0A930FPL1</accession>
<dbReference type="RefSeq" id="WP_418729406.1">
    <property type="nucleotide sequence ID" value="NZ_DBFJMR010000027.1"/>
</dbReference>
<evidence type="ECO:0000259" key="2">
    <source>
        <dbReference type="PROSITE" id="PS50983"/>
    </source>
</evidence>
<dbReference type="GO" id="GO:0071281">
    <property type="term" value="P:cellular response to iron ion"/>
    <property type="evidence" value="ECO:0007669"/>
    <property type="project" value="TreeGrafter"/>
</dbReference>
<gene>
    <name evidence="3" type="ORF">HXL70_04785</name>
</gene>
<dbReference type="PROSITE" id="PS50983">
    <property type="entry name" value="FE_B12_PBP"/>
    <property type="match status" value="1"/>
</dbReference>
<dbReference type="Proteomes" id="UP000757890">
    <property type="component" value="Unassembled WGS sequence"/>
</dbReference>
<dbReference type="PANTHER" id="PTHR30535">
    <property type="entry name" value="VITAMIN B12-BINDING PROTEIN"/>
    <property type="match status" value="1"/>
</dbReference>
<dbReference type="Gene3D" id="3.40.50.1980">
    <property type="entry name" value="Nitrogenase molybdenum iron protein domain"/>
    <property type="match status" value="2"/>
</dbReference>
<reference evidence="3" key="1">
    <citation type="submission" date="2020-04" db="EMBL/GenBank/DDBJ databases">
        <title>Deep metagenomics examines the oral microbiome during advanced dental caries in children, revealing novel taxa and co-occurrences with host molecules.</title>
        <authorList>
            <person name="Baker J.L."/>
            <person name="Morton J.T."/>
            <person name="Dinis M."/>
            <person name="Alvarez R."/>
            <person name="Tran N.C."/>
            <person name="Knight R."/>
            <person name="Edlund A."/>
        </authorList>
    </citation>
    <scope>NUCLEOTIDE SEQUENCE</scope>
    <source>
        <strain evidence="3">JCVI_32_bin.14</strain>
    </source>
</reference>
<comment type="caution">
    <text evidence="3">The sequence shown here is derived from an EMBL/GenBank/DDBJ whole genome shotgun (WGS) entry which is preliminary data.</text>
</comment>
<dbReference type="PANTHER" id="PTHR30535:SF34">
    <property type="entry name" value="MOLYBDATE-BINDING PROTEIN MOLA"/>
    <property type="match status" value="1"/>
</dbReference>
<evidence type="ECO:0000313" key="4">
    <source>
        <dbReference type="Proteomes" id="UP000757890"/>
    </source>
</evidence>
<evidence type="ECO:0000313" key="3">
    <source>
        <dbReference type="EMBL" id="MBF1129345.1"/>
    </source>
</evidence>
<dbReference type="InterPro" id="IPR002491">
    <property type="entry name" value="ABC_transptr_periplasmic_BD"/>
</dbReference>
<proteinExistence type="inferred from homology"/>